<gene>
    <name evidence="1" type="ORF">WMO14_03350</name>
</gene>
<keyword evidence="2" id="KW-1185">Reference proteome</keyword>
<evidence type="ECO:0000313" key="1">
    <source>
        <dbReference type="EMBL" id="MEQ2378922.1"/>
    </source>
</evidence>
<evidence type="ECO:0000313" key="2">
    <source>
        <dbReference type="Proteomes" id="UP001442364"/>
    </source>
</evidence>
<accession>A0ABV1BUD2</accession>
<name>A0ABV1BUD2_9FIRM</name>
<dbReference type="Pfam" id="PF18988">
    <property type="entry name" value="DUF5721"/>
    <property type="match status" value="1"/>
</dbReference>
<proteinExistence type="predicted"/>
<sequence>MISLRIKDTKVFMSQLLIKDTFDRMLLSEATIKTACSYTINGQINKEYYSDEEWDNLNNNEKSYSEWGNIKPFCFSLIKGNKVPAAMKLVMLASYELVTDIIAKNNIAVMPENVNGLFINMKYQEGHVDIITGTSLNVFTLDKQLDTAFDKYVKTFLANAGLDFEEL</sequence>
<dbReference type="EMBL" id="JBBMER010000002">
    <property type="protein sequence ID" value="MEQ2378922.1"/>
    <property type="molecule type" value="Genomic_DNA"/>
</dbReference>
<reference evidence="1 2" key="1">
    <citation type="submission" date="2024-03" db="EMBL/GenBank/DDBJ databases">
        <title>Human intestinal bacterial collection.</title>
        <authorList>
            <person name="Pauvert C."/>
            <person name="Hitch T.C.A."/>
            <person name="Clavel T."/>
        </authorList>
    </citation>
    <scope>NUCLEOTIDE SEQUENCE [LARGE SCALE GENOMIC DNA]</scope>
    <source>
        <strain evidence="1 2">CLA-AA-H255</strain>
    </source>
</reference>
<dbReference type="Proteomes" id="UP001442364">
    <property type="component" value="Unassembled WGS sequence"/>
</dbReference>
<protein>
    <submittedName>
        <fullName evidence="1">DUF5721 family protein</fullName>
    </submittedName>
</protein>
<comment type="caution">
    <text evidence="1">The sequence shown here is derived from an EMBL/GenBank/DDBJ whole genome shotgun (WGS) entry which is preliminary data.</text>
</comment>
<dbReference type="InterPro" id="IPR043779">
    <property type="entry name" value="DUF5721"/>
</dbReference>
<organism evidence="1 2">
    <name type="scientific">[Lactobacillus] rogosae</name>
    <dbReference type="NCBI Taxonomy" id="706562"/>
    <lineage>
        <taxon>Bacteria</taxon>
        <taxon>Bacillati</taxon>
        <taxon>Bacillota</taxon>
        <taxon>Clostridia</taxon>
        <taxon>Lachnospirales</taxon>
        <taxon>Lachnospiraceae</taxon>
        <taxon>Lachnospira</taxon>
    </lineage>
</organism>
<dbReference type="RefSeq" id="WP_055174137.1">
    <property type="nucleotide sequence ID" value="NZ_DAWCMB010000290.1"/>
</dbReference>